<keyword evidence="3" id="KW-1185">Reference proteome</keyword>
<sequence>MTAPVALATRVRLPLHRRPLPLLAVALARPLARLRPAKLRRVLEFARRGARAATTDEAAAARSDVVSVSLRCAGQGCLQRSIAAALLCRLRGSWPTWCTGVRTSPFAAHAWIEADGRAVGEPYPDGHYAPMLSVPPEASVMSTKA</sequence>
<dbReference type="Proteomes" id="UP001595764">
    <property type="component" value="Unassembled WGS sequence"/>
</dbReference>
<evidence type="ECO:0000313" key="3">
    <source>
        <dbReference type="Proteomes" id="UP001595764"/>
    </source>
</evidence>
<dbReference type="InterPro" id="IPR053521">
    <property type="entry name" value="McjB-like"/>
</dbReference>
<organism evidence="2 3">
    <name type="scientific">Amycolatopsis halotolerans</name>
    <dbReference type="NCBI Taxonomy" id="330083"/>
    <lineage>
        <taxon>Bacteria</taxon>
        <taxon>Bacillati</taxon>
        <taxon>Actinomycetota</taxon>
        <taxon>Actinomycetes</taxon>
        <taxon>Pseudonocardiales</taxon>
        <taxon>Pseudonocardiaceae</taxon>
        <taxon>Amycolatopsis</taxon>
    </lineage>
</organism>
<evidence type="ECO:0000313" key="2">
    <source>
        <dbReference type="EMBL" id="MFC3515686.1"/>
    </source>
</evidence>
<evidence type="ECO:0000259" key="1">
    <source>
        <dbReference type="Pfam" id="PF13471"/>
    </source>
</evidence>
<protein>
    <submittedName>
        <fullName evidence="2">Lasso peptide biosynthesis B2 protein</fullName>
    </submittedName>
</protein>
<gene>
    <name evidence="2" type="ORF">ACFORO_36380</name>
</gene>
<dbReference type="EMBL" id="JBHRWI010000053">
    <property type="protein sequence ID" value="MFC3515686.1"/>
    <property type="molecule type" value="Genomic_DNA"/>
</dbReference>
<dbReference type="NCBIfam" id="NF033537">
    <property type="entry name" value="lasso_biosyn_B2"/>
    <property type="match status" value="1"/>
</dbReference>
<dbReference type="InterPro" id="IPR032708">
    <property type="entry name" value="McjB_C"/>
</dbReference>
<accession>A0ABV7QQT3</accession>
<dbReference type="Pfam" id="PF13471">
    <property type="entry name" value="Transglut_core3"/>
    <property type="match status" value="1"/>
</dbReference>
<proteinExistence type="predicted"/>
<reference evidence="3" key="1">
    <citation type="journal article" date="2019" name="Int. J. Syst. Evol. Microbiol.">
        <title>The Global Catalogue of Microorganisms (GCM) 10K type strain sequencing project: providing services to taxonomists for standard genome sequencing and annotation.</title>
        <authorList>
            <consortium name="The Broad Institute Genomics Platform"/>
            <consortium name="The Broad Institute Genome Sequencing Center for Infectious Disease"/>
            <person name="Wu L."/>
            <person name="Ma J."/>
        </authorList>
    </citation>
    <scope>NUCLEOTIDE SEQUENCE [LARGE SCALE GENOMIC DNA]</scope>
    <source>
        <strain evidence="3">CGMCC 4.7682</strain>
    </source>
</reference>
<dbReference type="RefSeq" id="WP_354750462.1">
    <property type="nucleotide sequence ID" value="NZ_JBHMAY010000093.1"/>
</dbReference>
<comment type="caution">
    <text evidence="2">The sequence shown here is derived from an EMBL/GenBank/DDBJ whole genome shotgun (WGS) entry which is preliminary data.</text>
</comment>
<name>A0ABV7QQT3_9PSEU</name>
<feature type="domain" description="Microcin J25-processing protein McjB C-terminal" evidence="1">
    <location>
        <begin position="22"/>
        <end position="132"/>
    </location>
</feature>